<reference evidence="2 3" key="1">
    <citation type="submission" date="2024-08" db="EMBL/GenBank/DDBJ databases">
        <authorList>
            <person name="Lu H."/>
        </authorList>
    </citation>
    <scope>NUCLEOTIDE SEQUENCE [LARGE SCALE GENOMIC DNA]</scope>
    <source>
        <strain evidence="2 3">BYS78W</strain>
    </source>
</reference>
<dbReference type="Proteomes" id="UP001606134">
    <property type="component" value="Unassembled WGS sequence"/>
</dbReference>
<sequence length="244" mass="25532">MRLTLAKLLLGPLLILQGRHVRATALRLPEAAGERSRDGGVLRLLIVGDSSAAGVGAAHQDEALAGCLARALATRLGDPVGWQLIATSGHRSNQALAALQAADVGAADVLITSLGVNDVVDQVPPQEALAALDAIDAHAREHAGVRLSVHCAAPPMQSFPLLPQPLRWFFGRQAARFNAALAAQTRGQALRRVVHLPEAMQRNAAALMAADGFHPGPRGYALWAEALADQIVAALPQVANRSTT</sequence>
<evidence type="ECO:0000313" key="3">
    <source>
        <dbReference type="Proteomes" id="UP001606134"/>
    </source>
</evidence>
<protein>
    <submittedName>
        <fullName evidence="2">SGNH/GDSL hydrolase family protein</fullName>
    </submittedName>
</protein>
<dbReference type="Gene3D" id="3.40.50.1110">
    <property type="entry name" value="SGNH hydrolase"/>
    <property type="match status" value="1"/>
</dbReference>
<dbReference type="SUPFAM" id="SSF52266">
    <property type="entry name" value="SGNH hydrolase"/>
    <property type="match status" value="1"/>
</dbReference>
<feature type="domain" description="SGNH hydrolase-type esterase" evidence="1">
    <location>
        <begin position="47"/>
        <end position="222"/>
    </location>
</feature>
<keyword evidence="2" id="KW-0378">Hydrolase</keyword>
<dbReference type="CDD" id="cd01836">
    <property type="entry name" value="FeeA_FeeB_like"/>
    <property type="match status" value="1"/>
</dbReference>
<organism evidence="2 3">
    <name type="scientific">Pelomonas candidula</name>
    <dbReference type="NCBI Taxonomy" id="3299025"/>
    <lineage>
        <taxon>Bacteria</taxon>
        <taxon>Pseudomonadati</taxon>
        <taxon>Pseudomonadota</taxon>
        <taxon>Betaproteobacteria</taxon>
        <taxon>Burkholderiales</taxon>
        <taxon>Sphaerotilaceae</taxon>
        <taxon>Roseateles</taxon>
    </lineage>
</organism>
<keyword evidence="3" id="KW-1185">Reference proteome</keyword>
<dbReference type="GO" id="GO:0016787">
    <property type="term" value="F:hydrolase activity"/>
    <property type="evidence" value="ECO:0007669"/>
    <property type="project" value="UniProtKB-KW"/>
</dbReference>
<dbReference type="RefSeq" id="WP_394414575.1">
    <property type="nucleotide sequence ID" value="NZ_JBIGIC010000010.1"/>
</dbReference>
<dbReference type="Pfam" id="PF13472">
    <property type="entry name" value="Lipase_GDSL_2"/>
    <property type="match status" value="1"/>
</dbReference>
<accession>A0ABW7HH98</accession>
<dbReference type="EMBL" id="JBIGIC010000010">
    <property type="protein sequence ID" value="MFG6488857.1"/>
    <property type="molecule type" value="Genomic_DNA"/>
</dbReference>
<dbReference type="InterPro" id="IPR013830">
    <property type="entry name" value="SGNH_hydro"/>
</dbReference>
<proteinExistence type="predicted"/>
<name>A0ABW7HH98_9BURK</name>
<evidence type="ECO:0000259" key="1">
    <source>
        <dbReference type="Pfam" id="PF13472"/>
    </source>
</evidence>
<gene>
    <name evidence="2" type="ORF">ACG04R_19380</name>
</gene>
<dbReference type="InterPro" id="IPR036514">
    <property type="entry name" value="SGNH_hydro_sf"/>
</dbReference>
<evidence type="ECO:0000313" key="2">
    <source>
        <dbReference type="EMBL" id="MFG6488857.1"/>
    </source>
</evidence>
<comment type="caution">
    <text evidence="2">The sequence shown here is derived from an EMBL/GenBank/DDBJ whole genome shotgun (WGS) entry which is preliminary data.</text>
</comment>